<dbReference type="GO" id="GO:0000030">
    <property type="term" value="F:mannosyltransferase activity"/>
    <property type="evidence" value="ECO:0007669"/>
    <property type="project" value="TreeGrafter"/>
</dbReference>
<dbReference type="Proteomes" id="UP000199421">
    <property type="component" value="Unassembled WGS sequence"/>
</dbReference>
<dbReference type="InterPro" id="IPR052346">
    <property type="entry name" value="O-mannosyl-transferase_TMTC"/>
</dbReference>
<dbReference type="EMBL" id="FOAF01000001">
    <property type="protein sequence ID" value="SEK54409.1"/>
    <property type="molecule type" value="Genomic_DNA"/>
</dbReference>
<protein>
    <submittedName>
        <fullName evidence="5">Tetratricopeptide repeat-containing protein</fullName>
    </submittedName>
</protein>
<evidence type="ECO:0000256" key="1">
    <source>
        <dbReference type="ARBA" id="ARBA00022737"/>
    </source>
</evidence>
<evidence type="ECO:0000256" key="3">
    <source>
        <dbReference type="PROSITE-ProRule" id="PRU00339"/>
    </source>
</evidence>
<dbReference type="InterPro" id="IPR019734">
    <property type="entry name" value="TPR_rpt"/>
</dbReference>
<reference evidence="6" key="1">
    <citation type="submission" date="2016-10" db="EMBL/GenBank/DDBJ databases">
        <authorList>
            <person name="Varghese N."/>
            <person name="Submissions S."/>
        </authorList>
    </citation>
    <scope>NUCLEOTIDE SEQUENCE [LARGE SCALE GENOMIC DNA]</scope>
    <source>
        <strain evidence="6">DSM 18733</strain>
    </source>
</reference>
<name>A0A1H7HVV0_OLID1</name>
<dbReference type="SUPFAM" id="SSF48452">
    <property type="entry name" value="TPR-like"/>
    <property type="match status" value="2"/>
</dbReference>
<feature type="repeat" description="TPR" evidence="3">
    <location>
        <begin position="203"/>
        <end position="236"/>
    </location>
</feature>
<feature type="repeat" description="TPR" evidence="3">
    <location>
        <begin position="271"/>
        <end position="304"/>
    </location>
</feature>
<keyword evidence="1" id="KW-0677">Repeat</keyword>
<dbReference type="PANTHER" id="PTHR44227:SF3">
    <property type="entry name" value="PROTEIN O-MANNOSYL-TRANSFERASE TMTC4"/>
    <property type="match status" value="1"/>
</dbReference>
<keyword evidence="2 3" id="KW-0802">TPR repeat</keyword>
<dbReference type="STRING" id="407022.SAMN05661044_00501"/>
<dbReference type="GO" id="GO:0030968">
    <property type="term" value="P:endoplasmic reticulum unfolded protein response"/>
    <property type="evidence" value="ECO:0007669"/>
    <property type="project" value="TreeGrafter"/>
</dbReference>
<dbReference type="OrthoDB" id="739506at2"/>
<evidence type="ECO:0000313" key="5">
    <source>
        <dbReference type="EMBL" id="SEK54409.1"/>
    </source>
</evidence>
<feature type="chain" id="PRO_5011610926" evidence="4">
    <location>
        <begin position="21"/>
        <end position="395"/>
    </location>
</feature>
<sequence length="395" mass="42915">MKIKSILLAALLLGSTGAFAQKGELNKAKSKYSSFATLTGGAVEKLPELAMKELGEAKEAIDKAAAHEKTKDLPETWTYLALINSEYAIINQKAGKAPEGETSYKAAGEAFLKAKSLNEGSEDAEIKGNMERAGSLLANYEIGNGVKAFETNSFEAAYTAFNNGLKYMPGDSILTLYAGIAAQNSQKYDEAIDKFKQLIPKSADAYLNLSDAYLRKGDTTSAVQYIDEAASKFPDSAKIVNQKIVLNITTGKSEKVISDIEAQMAADPKNGDLPFYLGYAYESIKQPEKALAAYKKGTEAKPDDARNYGAAAAIILNQARDVYNAASGIPTNKEAEYKAKLQEAYTIADTALPYLQKATELDAKSKGYWENMRFYYQLKGDDAKAKEITEKMNAL</sequence>
<keyword evidence="6" id="KW-1185">Reference proteome</keyword>
<feature type="signal peptide" evidence="4">
    <location>
        <begin position="1"/>
        <end position="20"/>
    </location>
</feature>
<dbReference type="GO" id="GO:0035269">
    <property type="term" value="P:protein O-linked glycosylation via mannose"/>
    <property type="evidence" value="ECO:0007669"/>
    <property type="project" value="TreeGrafter"/>
</dbReference>
<dbReference type="AlphaFoldDB" id="A0A1H7HVV0"/>
<keyword evidence="4" id="KW-0732">Signal</keyword>
<dbReference type="InterPro" id="IPR011990">
    <property type="entry name" value="TPR-like_helical_dom_sf"/>
</dbReference>
<organism evidence="5 6">
    <name type="scientific">Olivibacter domesticus</name>
    <name type="common">Pseudosphingobacterium domesticum</name>
    <dbReference type="NCBI Taxonomy" id="407022"/>
    <lineage>
        <taxon>Bacteria</taxon>
        <taxon>Pseudomonadati</taxon>
        <taxon>Bacteroidota</taxon>
        <taxon>Sphingobacteriia</taxon>
        <taxon>Sphingobacteriales</taxon>
        <taxon>Sphingobacteriaceae</taxon>
        <taxon>Olivibacter</taxon>
    </lineage>
</organism>
<dbReference type="PROSITE" id="PS50005">
    <property type="entry name" value="TPR"/>
    <property type="match status" value="2"/>
</dbReference>
<dbReference type="Gene3D" id="1.25.40.10">
    <property type="entry name" value="Tetratricopeptide repeat domain"/>
    <property type="match status" value="2"/>
</dbReference>
<proteinExistence type="predicted"/>
<evidence type="ECO:0000256" key="4">
    <source>
        <dbReference type="SAM" id="SignalP"/>
    </source>
</evidence>
<evidence type="ECO:0000256" key="2">
    <source>
        <dbReference type="ARBA" id="ARBA00022803"/>
    </source>
</evidence>
<dbReference type="Pfam" id="PF13429">
    <property type="entry name" value="TPR_15"/>
    <property type="match status" value="1"/>
</dbReference>
<evidence type="ECO:0000313" key="6">
    <source>
        <dbReference type="Proteomes" id="UP000199421"/>
    </source>
</evidence>
<dbReference type="RefSeq" id="WP_093317862.1">
    <property type="nucleotide sequence ID" value="NZ_FOAF01000001.1"/>
</dbReference>
<accession>A0A1H7HVV0</accession>
<dbReference type="PANTHER" id="PTHR44227">
    <property type="match status" value="1"/>
</dbReference>
<dbReference type="SMART" id="SM00028">
    <property type="entry name" value="TPR"/>
    <property type="match status" value="3"/>
</dbReference>
<gene>
    <name evidence="5" type="ORF">SAMN05661044_00501</name>
</gene>